<feature type="domain" description="Calcineurin-like phosphoesterase" evidence="1">
    <location>
        <begin position="11"/>
        <end position="191"/>
    </location>
</feature>
<proteinExistence type="predicted"/>
<evidence type="ECO:0000313" key="3">
    <source>
        <dbReference type="Proteomes" id="UP000469724"/>
    </source>
</evidence>
<dbReference type="Pfam" id="PF00149">
    <property type="entry name" value="Metallophos"/>
    <property type="match status" value="1"/>
</dbReference>
<dbReference type="InterPro" id="IPR029052">
    <property type="entry name" value="Metallo-depent_PP-like"/>
</dbReference>
<evidence type="ECO:0000313" key="2">
    <source>
        <dbReference type="EMBL" id="NDY56731.1"/>
    </source>
</evidence>
<sequence>MELPRRTTCGVLVIPDPHVAATPPGHRLEGYTDQVMDKLAYCLDYAAAHDLIPLFLGDLFHWPRENPNTLLVRLIDLFRPHAPYTLVGNHDKYQARFTSDTSLAVLAAAGVVRLLDEPGPFLRIDTPTGQAILGASPDATPIPLSFDHADGLETAWFTHHNISFPEFKDRFQHIREIPGVTWLINGHIHRPQPSVTSGCTTWVNPGNITRLSFTPRSRDRIPAAAIWRPGCTELEKVPLPCLPFNEVFPDADFPPEENNIPQTESRFLLGLERLAMRRTAEGAGLKTFLQANLNPENPETSLIWELYREVTHAENAE</sequence>
<dbReference type="EMBL" id="JAAGRQ010000026">
    <property type="protein sequence ID" value="NDY56731.1"/>
    <property type="molecule type" value="Genomic_DNA"/>
</dbReference>
<gene>
    <name evidence="2" type="ORF">G3N56_08235</name>
</gene>
<dbReference type="SUPFAM" id="SSF56300">
    <property type="entry name" value="Metallo-dependent phosphatases"/>
    <property type="match status" value="1"/>
</dbReference>
<dbReference type="RefSeq" id="WP_163301779.1">
    <property type="nucleotide sequence ID" value="NZ_JAAGRQ010000026.1"/>
</dbReference>
<name>A0A7K3NKK5_9BACT</name>
<evidence type="ECO:0000259" key="1">
    <source>
        <dbReference type="Pfam" id="PF00149"/>
    </source>
</evidence>
<protein>
    <submittedName>
        <fullName evidence="2">Metallophosphoesterase</fullName>
    </submittedName>
</protein>
<keyword evidence="3" id="KW-1185">Reference proteome</keyword>
<dbReference type="GO" id="GO:0016787">
    <property type="term" value="F:hydrolase activity"/>
    <property type="evidence" value="ECO:0007669"/>
    <property type="project" value="InterPro"/>
</dbReference>
<dbReference type="Proteomes" id="UP000469724">
    <property type="component" value="Unassembled WGS sequence"/>
</dbReference>
<dbReference type="InterPro" id="IPR004843">
    <property type="entry name" value="Calcineurin-like_PHP"/>
</dbReference>
<reference evidence="2 3" key="1">
    <citation type="submission" date="2020-02" db="EMBL/GenBank/DDBJ databases">
        <title>Comparative genomics of sulfur disproportionating microorganisms.</title>
        <authorList>
            <person name="Ward L.M."/>
            <person name="Bertran E."/>
            <person name="Johnston D.T."/>
        </authorList>
    </citation>
    <scope>NUCLEOTIDE SEQUENCE [LARGE SCALE GENOMIC DNA]</scope>
    <source>
        <strain evidence="2 3">DSM 3696</strain>
    </source>
</reference>
<dbReference type="AlphaFoldDB" id="A0A7K3NKK5"/>
<accession>A0A7K3NKK5</accession>
<dbReference type="Gene3D" id="3.60.21.10">
    <property type="match status" value="1"/>
</dbReference>
<comment type="caution">
    <text evidence="2">The sequence shown here is derived from an EMBL/GenBank/DDBJ whole genome shotgun (WGS) entry which is preliminary data.</text>
</comment>
<organism evidence="2 3">
    <name type="scientific">Desulfolutivibrio sulfodismutans</name>
    <dbReference type="NCBI Taxonomy" id="63561"/>
    <lineage>
        <taxon>Bacteria</taxon>
        <taxon>Pseudomonadati</taxon>
        <taxon>Thermodesulfobacteriota</taxon>
        <taxon>Desulfovibrionia</taxon>
        <taxon>Desulfovibrionales</taxon>
        <taxon>Desulfovibrionaceae</taxon>
        <taxon>Desulfolutivibrio</taxon>
    </lineage>
</organism>